<gene>
    <name evidence="3" type="ORF">CQW23_14287</name>
</gene>
<feature type="domain" description="Disease resistance protein Roq1-like winged-helix" evidence="2">
    <location>
        <begin position="31"/>
        <end position="74"/>
    </location>
</feature>
<dbReference type="InterPro" id="IPR058192">
    <property type="entry name" value="WHD_ROQ1-like"/>
</dbReference>
<accession>A0A2G2WIY2</accession>
<evidence type="ECO:0000313" key="4">
    <source>
        <dbReference type="Proteomes" id="UP000224567"/>
    </source>
</evidence>
<evidence type="ECO:0000259" key="2">
    <source>
        <dbReference type="Pfam" id="PF23282"/>
    </source>
</evidence>
<organism evidence="3 4">
    <name type="scientific">Capsicum baccatum</name>
    <name type="common">Peruvian pepper</name>
    <dbReference type="NCBI Taxonomy" id="33114"/>
    <lineage>
        <taxon>Eukaryota</taxon>
        <taxon>Viridiplantae</taxon>
        <taxon>Streptophyta</taxon>
        <taxon>Embryophyta</taxon>
        <taxon>Tracheophyta</taxon>
        <taxon>Spermatophyta</taxon>
        <taxon>Magnoliopsida</taxon>
        <taxon>eudicotyledons</taxon>
        <taxon>Gunneridae</taxon>
        <taxon>Pentapetalae</taxon>
        <taxon>asterids</taxon>
        <taxon>lamiids</taxon>
        <taxon>Solanales</taxon>
        <taxon>Solanaceae</taxon>
        <taxon>Solanoideae</taxon>
        <taxon>Capsiceae</taxon>
        <taxon>Capsicum</taxon>
    </lineage>
</organism>
<keyword evidence="4" id="KW-1185">Reference proteome</keyword>
<reference evidence="4" key="2">
    <citation type="journal article" date="2017" name="J. Anim. Genet.">
        <title>Multiple reference genome sequences of hot pepper reveal the massive evolution of plant disease resistance genes by retroduplication.</title>
        <authorList>
            <person name="Kim S."/>
            <person name="Park J."/>
            <person name="Yeom S.-I."/>
            <person name="Kim Y.-M."/>
            <person name="Seo E."/>
            <person name="Kim K.-T."/>
            <person name="Kim M.-S."/>
            <person name="Lee J.M."/>
            <person name="Cheong K."/>
            <person name="Shin H.-S."/>
            <person name="Kim S.-B."/>
            <person name="Han K."/>
            <person name="Lee J."/>
            <person name="Park M."/>
            <person name="Lee H.-A."/>
            <person name="Lee H.-Y."/>
            <person name="Lee Y."/>
            <person name="Oh S."/>
            <person name="Lee J.H."/>
            <person name="Choi E."/>
            <person name="Choi E."/>
            <person name="Lee S.E."/>
            <person name="Jeon J."/>
            <person name="Kim H."/>
            <person name="Choi G."/>
            <person name="Song H."/>
            <person name="Lee J."/>
            <person name="Lee S.-C."/>
            <person name="Kwon J.-K."/>
            <person name="Lee H.-Y."/>
            <person name="Koo N."/>
            <person name="Hong Y."/>
            <person name="Kim R.W."/>
            <person name="Kang W.-H."/>
            <person name="Huh J.H."/>
            <person name="Kang B.-C."/>
            <person name="Yang T.-J."/>
            <person name="Lee Y.-H."/>
            <person name="Bennetzen J.L."/>
            <person name="Choi D."/>
        </authorList>
    </citation>
    <scope>NUCLEOTIDE SEQUENCE [LARGE SCALE GENOMIC DNA]</scope>
    <source>
        <strain evidence="4">cv. PBC81</strain>
    </source>
</reference>
<name>A0A2G2WIY2_CAPBA</name>
<evidence type="ECO:0000313" key="3">
    <source>
        <dbReference type="EMBL" id="PHT45129.1"/>
    </source>
</evidence>
<dbReference type="OrthoDB" id="1095810at2759"/>
<evidence type="ECO:0000256" key="1">
    <source>
        <dbReference type="ARBA" id="ARBA00022737"/>
    </source>
</evidence>
<proteinExistence type="predicted"/>
<protein>
    <recommendedName>
        <fullName evidence="2">Disease resistance protein Roq1-like winged-helix domain-containing protein</fullName>
    </recommendedName>
</protein>
<sequence length="82" mass="9563">MKEDAIKKLERYSDCHNHKFLELTYEALPDDHDKNVFLDIACFFVGKDKDCTIKVLDDCGFHATAEIRNLIDISWQRLLTTS</sequence>
<dbReference type="EMBL" id="MLFT02000006">
    <property type="protein sequence ID" value="PHT45129.1"/>
    <property type="molecule type" value="Genomic_DNA"/>
</dbReference>
<reference evidence="3 4" key="1">
    <citation type="journal article" date="2017" name="Genome Biol.">
        <title>New reference genome sequences of hot pepper reveal the massive evolution of plant disease-resistance genes by retroduplication.</title>
        <authorList>
            <person name="Kim S."/>
            <person name="Park J."/>
            <person name="Yeom S.I."/>
            <person name="Kim Y.M."/>
            <person name="Seo E."/>
            <person name="Kim K.T."/>
            <person name="Kim M.S."/>
            <person name="Lee J.M."/>
            <person name="Cheong K."/>
            <person name="Shin H.S."/>
            <person name="Kim S.B."/>
            <person name="Han K."/>
            <person name="Lee J."/>
            <person name="Park M."/>
            <person name="Lee H.A."/>
            <person name="Lee H.Y."/>
            <person name="Lee Y."/>
            <person name="Oh S."/>
            <person name="Lee J.H."/>
            <person name="Choi E."/>
            <person name="Choi E."/>
            <person name="Lee S.E."/>
            <person name="Jeon J."/>
            <person name="Kim H."/>
            <person name="Choi G."/>
            <person name="Song H."/>
            <person name="Lee J."/>
            <person name="Lee S.C."/>
            <person name="Kwon J.K."/>
            <person name="Lee H.Y."/>
            <person name="Koo N."/>
            <person name="Hong Y."/>
            <person name="Kim R.W."/>
            <person name="Kang W.H."/>
            <person name="Huh J.H."/>
            <person name="Kang B.C."/>
            <person name="Yang T.J."/>
            <person name="Lee Y.H."/>
            <person name="Bennetzen J.L."/>
            <person name="Choi D."/>
        </authorList>
    </citation>
    <scope>NUCLEOTIDE SEQUENCE [LARGE SCALE GENOMIC DNA]</scope>
    <source>
        <strain evidence="4">cv. PBC81</strain>
    </source>
</reference>
<keyword evidence="1" id="KW-0677">Repeat</keyword>
<comment type="caution">
    <text evidence="3">The sequence shown here is derived from an EMBL/GenBank/DDBJ whole genome shotgun (WGS) entry which is preliminary data.</text>
</comment>
<dbReference type="AlphaFoldDB" id="A0A2G2WIY2"/>
<dbReference type="Proteomes" id="UP000224567">
    <property type="component" value="Unassembled WGS sequence"/>
</dbReference>
<dbReference type="Pfam" id="PF23282">
    <property type="entry name" value="WHD_ROQ1"/>
    <property type="match status" value="1"/>
</dbReference>